<keyword evidence="2" id="KW-1185">Reference proteome</keyword>
<protein>
    <submittedName>
        <fullName evidence="1">Uncharacterized protein</fullName>
    </submittedName>
</protein>
<evidence type="ECO:0000313" key="1">
    <source>
        <dbReference type="EMBL" id="ADL02835.1"/>
    </source>
</evidence>
<organism evidence="1 2">
    <name type="scientific">Lacrimispora saccharolytica (strain ATCC 35040 / DSM 2544 / NRCC 2533 / WM1)</name>
    <name type="common">Clostridium saccharolyticum</name>
    <dbReference type="NCBI Taxonomy" id="610130"/>
    <lineage>
        <taxon>Bacteria</taxon>
        <taxon>Bacillati</taxon>
        <taxon>Bacillota</taxon>
        <taxon>Clostridia</taxon>
        <taxon>Lachnospirales</taxon>
        <taxon>Lachnospiraceae</taxon>
        <taxon>Lacrimispora</taxon>
    </lineage>
</organism>
<sequence>MQEDLKNELKRNGFDIEVWDEEKMKIYDSDRIIVIAFLNDYSITETDRINNEVMEKVRQLQIEAEEEKLEKYDNFSIRQILWDVYILFVLTNKEKYASEEQIFMLQRDKKYSKKYLIQGNNIDELSNIILNILRPEQYIDSVVRKIRYEYSDADNCNNICDAEQTGKEYVKKFNVKSCQDILNFLNKVNADEYGEIVDENC</sequence>
<reference evidence="1" key="1">
    <citation type="submission" date="2010-07" db="EMBL/GenBank/DDBJ databases">
        <title>Complete sequence of Clostridium saccharolyticum WM1.</title>
        <authorList>
            <consortium name="US DOE Joint Genome Institute"/>
            <person name="Lucas S."/>
            <person name="Copeland A."/>
            <person name="Lapidus A."/>
            <person name="Cheng J.-F."/>
            <person name="Bruce D."/>
            <person name="Goodwin L."/>
            <person name="Pitluck S."/>
            <person name="Chertkov O."/>
            <person name="Detter J.C."/>
            <person name="Han C."/>
            <person name="Tapia R."/>
            <person name="Land M."/>
            <person name="Hauser L."/>
            <person name="Chang Y.-J."/>
            <person name="Jeffries C."/>
            <person name="Kyrpides N."/>
            <person name="Ivanova N."/>
            <person name="Mikhailova N."/>
            <person name="Mouttaki H."/>
            <person name="Lin L."/>
            <person name="Zhou J."/>
            <person name="Hemme C.L."/>
            <person name="Woyke T."/>
        </authorList>
    </citation>
    <scope>NUCLEOTIDE SEQUENCE [LARGE SCALE GENOMIC DNA]</scope>
    <source>
        <strain evidence="1">WM1</strain>
    </source>
</reference>
<dbReference type="Proteomes" id="UP000001662">
    <property type="component" value="Chromosome"/>
</dbReference>
<dbReference type="PaxDb" id="610130-Closa_0192"/>
<proteinExistence type="predicted"/>
<dbReference type="STRING" id="610130.Closa_0192"/>
<dbReference type="EMBL" id="CP002109">
    <property type="protein sequence ID" value="ADL02835.1"/>
    <property type="molecule type" value="Genomic_DNA"/>
</dbReference>
<dbReference type="RefSeq" id="WP_013270935.1">
    <property type="nucleotide sequence ID" value="NC_014376.1"/>
</dbReference>
<accession>D9R1U4</accession>
<dbReference type="AlphaFoldDB" id="D9R1U4"/>
<dbReference type="KEGG" id="csh:Closa_0192"/>
<dbReference type="HOGENOM" id="CLU_1358496_0_0_9"/>
<name>D9R1U4_LACSW</name>
<gene>
    <name evidence="1" type="ordered locus">Closa_0192</name>
</gene>
<evidence type="ECO:0000313" key="2">
    <source>
        <dbReference type="Proteomes" id="UP000001662"/>
    </source>
</evidence>